<dbReference type="EMBL" id="LAZR01000128">
    <property type="protein sequence ID" value="KKN88536.1"/>
    <property type="molecule type" value="Genomic_DNA"/>
</dbReference>
<dbReference type="InterPro" id="IPR036583">
    <property type="entry name" value="23S_rRNA_IVS_sf"/>
</dbReference>
<gene>
    <name evidence="1" type="ORF">LCGC14_0248330</name>
</gene>
<protein>
    <recommendedName>
        <fullName evidence="2">Four helix bundle protein</fullName>
    </recommendedName>
</protein>
<proteinExistence type="predicted"/>
<accession>A0A0F9WQP9</accession>
<dbReference type="AlphaFoldDB" id="A0A0F9WQP9"/>
<dbReference type="SUPFAM" id="SSF158446">
    <property type="entry name" value="IVS-encoded protein-like"/>
    <property type="match status" value="1"/>
</dbReference>
<reference evidence="1" key="1">
    <citation type="journal article" date="2015" name="Nature">
        <title>Complex archaea that bridge the gap between prokaryotes and eukaryotes.</title>
        <authorList>
            <person name="Spang A."/>
            <person name="Saw J.H."/>
            <person name="Jorgensen S.L."/>
            <person name="Zaremba-Niedzwiedzka K."/>
            <person name="Martijn J."/>
            <person name="Lind A.E."/>
            <person name="van Eijk R."/>
            <person name="Schleper C."/>
            <person name="Guy L."/>
            <person name="Ettema T.J."/>
        </authorList>
    </citation>
    <scope>NUCLEOTIDE SEQUENCE</scope>
</reference>
<dbReference type="NCBIfam" id="NF008912">
    <property type="entry name" value="PRK12275.1-6"/>
    <property type="match status" value="1"/>
</dbReference>
<organism evidence="1">
    <name type="scientific">marine sediment metagenome</name>
    <dbReference type="NCBI Taxonomy" id="412755"/>
    <lineage>
        <taxon>unclassified sequences</taxon>
        <taxon>metagenomes</taxon>
        <taxon>ecological metagenomes</taxon>
    </lineage>
</organism>
<dbReference type="Gene3D" id="1.20.1440.60">
    <property type="entry name" value="23S rRNA-intervening sequence"/>
    <property type="match status" value="1"/>
</dbReference>
<name>A0A0F9WQP9_9ZZZZ</name>
<dbReference type="PANTHER" id="PTHR38471:SF2">
    <property type="entry name" value="FOUR HELIX BUNDLE PROTEIN"/>
    <property type="match status" value="1"/>
</dbReference>
<evidence type="ECO:0008006" key="2">
    <source>
        <dbReference type="Google" id="ProtNLM"/>
    </source>
</evidence>
<evidence type="ECO:0000313" key="1">
    <source>
        <dbReference type="EMBL" id="KKN88536.1"/>
    </source>
</evidence>
<comment type="caution">
    <text evidence="1">The sequence shown here is derived from an EMBL/GenBank/DDBJ whole genome shotgun (WGS) entry which is preliminary data.</text>
</comment>
<dbReference type="NCBIfam" id="TIGR02436">
    <property type="entry name" value="four helix bundle protein"/>
    <property type="match status" value="1"/>
</dbReference>
<dbReference type="CDD" id="cd16377">
    <property type="entry name" value="23S_rRNA_IVP_like"/>
    <property type="match status" value="1"/>
</dbReference>
<dbReference type="InterPro" id="IPR012657">
    <property type="entry name" value="23S_rRNA-intervening_sequence"/>
</dbReference>
<sequence>MDFEKLEVWKRSARLSVSLYRKMVGHRDWGFRDQITRSGLSIPSNIAEGMSRDGPREKVRFLLIAKGSCAELRTQLYIGREAEMLDRDFAGEAVQETREIAAMLASLINTIRAQAAMDNAK</sequence>
<dbReference type="PANTHER" id="PTHR38471">
    <property type="entry name" value="FOUR HELIX BUNDLE PROTEIN"/>
    <property type="match status" value="1"/>
</dbReference>
<dbReference type="Pfam" id="PF05635">
    <property type="entry name" value="23S_rRNA_IVP"/>
    <property type="match status" value="1"/>
</dbReference>